<dbReference type="EMBL" id="CP076448">
    <property type="protein sequence ID" value="QXM23487.1"/>
    <property type="molecule type" value="Genomic_DNA"/>
</dbReference>
<protein>
    <submittedName>
        <fullName evidence="4">Class II aldolase/adducin family protein</fullName>
    </submittedName>
</protein>
<dbReference type="InterPro" id="IPR001303">
    <property type="entry name" value="Aldolase_II/adducin_N"/>
</dbReference>
<evidence type="ECO:0000256" key="2">
    <source>
        <dbReference type="ARBA" id="ARBA00023239"/>
    </source>
</evidence>
<dbReference type="Proteomes" id="UP000694001">
    <property type="component" value="Chromosome"/>
</dbReference>
<dbReference type="GO" id="GO:0016832">
    <property type="term" value="F:aldehyde-lyase activity"/>
    <property type="evidence" value="ECO:0007669"/>
    <property type="project" value="TreeGrafter"/>
</dbReference>
<dbReference type="AlphaFoldDB" id="A0A975U0B2"/>
<evidence type="ECO:0000313" key="5">
    <source>
        <dbReference type="Proteomes" id="UP000694001"/>
    </source>
</evidence>
<dbReference type="GO" id="GO:0005829">
    <property type="term" value="C:cytosol"/>
    <property type="evidence" value="ECO:0007669"/>
    <property type="project" value="TreeGrafter"/>
</dbReference>
<feature type="domain" description="Class II aldolase/adducin N-terminal" evidence="3">
    <location>
        <begin position="4"/>
        <end position="178"/>
    </location>
</feature>
<sequence>MSAVALAAAAREVARLGLVSGTAGNLSLRAGETLLVTPTGRELASLAAEDIVTLDREGRAVGEGRPTSEWRLHRAVLDTRPDLNAVVHTHSSCATAASALRRSIPAVHYTVVAAGGEDIPCAPYATPGSAALAEAAARAMAERDACLLAHHGVVAAGATLEAAVSLALMVEELARIWLRLLAATPDPPVLHAAEMASLKAAWATYRSGGMTEGLPSG</sequence>
<dbReference type="PANTHER" id="PTHR22789:SF0">
    <property type="entry name" value="3-OXO-TETRONATE 4-PHOSPHATE DECARBOXYLASE-RELATED"/>
    <property type="match status" value="1"/>
</dbReference>
<dbReference type="Pfam" id="PF00596">
    <property type="entry name" value="Aldolase_II"/>
    <property type="match status" value="1"/>
</dbReference>
<keyword evidence="1" id="KW-0479">Metal-binding</keyword>
<gene>
    <name evidence="4" type="ORF">KO353_09080</name>
</gene>
<keyword evidence="2" id="KW-0456">Lyase</keyword>
<accession>A0A975U0B2</accession>
<dbReference type="SMART" id="SM01007">
    <property type="entry name" value="Aldolase_II"/>
    <property type="match status" value="1"/>
</dbReference>
<dbReference type="KEGG" id="elio:KO353_09080"/>
<evidence type="ECO:0000313" key="4">
    <source>
        <dbReference type="EMBL" id="QXM23487.1"/>
    </source>
</evidence>
<evidence type="ECO:0000259" key="3">
    <source>
        <dbReference type="SMART" id="SM01007"/>
    </source>
</evidence>
<reference evidence="4" key="1">
    <citation type="submission" date="2021-06" db="EMBL/GenBank/DDBJ databases">
        <title>Elioraea tepida, sp. nov., a moderately thermophilic aerobic anoxygenic phototrophic bacterium isolated from an alkaline siliceous hot spring mat community in Yellowstone National Park, WY, USA.</title>
        <authorList>
            <person name="Saini M.K."/>
            <person name="Yoshida S."/>
            <person name="Sebastian A."/>
            <person name="Hirose S."/>
            <person name="Hara E."/>
            <person name="Tamaki H."/>
            <person name="Soulier N.T."/>
            <person name="Albert I."/>
            <person name="Hanada S."/>
            <person name="Bryant D.A."/>
            <person name="Tank M."/>
        </authorList>
    </citation>
    <scope>NUCLEOTIDE SEQUENCE</scope>
    <source>
        <strain evidence="4">MS-P2</strain>
    </source>
</reference>
<evidence type="ECO:0000256" key="1">
    <source>
        <dbReference type="ARBA" id="ARBA00022723"/>
    </source>
</evidence>
<organism evidence="4 5">
    <name type="scientific">Elioraea tepida</name>
    <dbReference type="NCBI Taxonomy" id="2843330"/>
    <lineage>
        <taxon>Bacteria</taxon>
        <taxon>Pseudomonadati</taxon>
        <taxon>Pseudomonadota</taxon>
        <taxon>Alphaproteobacteria</taxon>
        <taxon>Acetobacterales</taxon>
        <taxon>Elioraeaceae</taxon>
        <taxon>Elioraea</taxon>
    </lineage>
</organism>
<dbReference type="InterPro" id="IPR050197">
    <property type="entry name" value="Aldolase_class_II_sugar_metab"/>
</dbReference>
<dbReference type="RefSeq" id="WP_218284346.1">
    <property type="nucleotide sequence ID" value="NZ_CP076448.1"/>
</dbReference>
<dbReference type="GO" id="GO:0019323">
    <property type="term" value="P:pentose catabolic process"/>
    <property type="evidence" value="ECO:0007669"/>
    <property type="project" value="TreeGrafter"/>
</dbReference>
<name>A0A975U0B2_9PROT</name>
<proteinExistence type="predicted"/>
<dbReference type="PANTHER" id="PTHR22789">
    <property type="entry name" value="FUCULOSE PHOSPHATE ALDOLASE"/>
    <property type="match status" value="1"/>
</dbReference>
<dbReference type="GO" id="GO:0046872">
    <property type="term" value="F:metal ion binding"/>
    <property type="evidence" value="ECO:0007669"/>
    <property type="project" value="UniProtKB-KW"/>
</dbReference>
<keyword evidence="5" id="KW-1185">Reference proteome</keyword>